<organism evidence="2 3">
    <name type="scientific">Nitzschia inconspicua</name>
    <dbReference type="NCBI Taxonomy" id="303405"/>
    <lineage>
        <taxon>Eukaryota</taxon>
        <taxon>Sar</taxon>
        <taxon>Stramenopiles</taxon>
        <taxon>Ochrophyta</taxon>
        <taxon>Bacillariophyta</taxon>
        <taxon>Bacillariophyceae</taxon>
        <taxon>Bacillariophycidae</taxon>
        <taxon>Bacillariales</taxon>
        <taxon>Bacillariaceae</taxon>
        <taxon>Nitzschia</taxon>
    </lineage>
</organism>
<keyword evidence="1" id="KW-0732">Signal</keyword>
<keyword evidence="3" id="KW-1185">Reference proteome</keyword>
<reference evidence="2" key="2">
    <citation type="submission" date="2021-04" db="EMBL/GenBank/DDBJ databases">
        <authorList>
            <person name="Podell S."/>
        </authorList>
    </citation>
    <scope>NUCLEOTIDE SEQUENCE</scope>
    <source>
        <strain evidence="2">Hildebrandi</strain>
    </source>
</reference>
<reference evidence="2" key="1">
    <citation type="journal article" date="2021" name="Sci. Rep.">
        <title>Diploid genomic architecture of Nitzschia inconspicua, an elite biomass production diatom.</title>
        <authorList>
            <person name="Oliver A."/>
            <person name="Podell S."/>
            <person name="Pinowska A."/>
            <person name="Traller J.C."/>
            <person name="Smith S.R."/>
            <person name="McClure R."/>
            <person name="Beliaev A."/>
            <person name="Bohutskyi P."/>
            <person name="Hill E.A."/>
            <person name="Rabines A."/>
            <person name="Zheng H."/>
            <person name="Allen L.Z."/>
            <person name="Kuo A."/>
            <person name="Grigoriev I.V."/>
            <person name="Allen A.E."/>
            <person name="Hazlebeck D."/>
            <person name="Allen E.E."/>
        </authorList>
    </citation>
    <scope>NUCLEOTIDE SEQUENCE</scope>
    <source>
        <strain evidence="2">Hildebrandi</strain>
    </source>
</reference>
<comment type="caution">
    <text evidence="2">The sequence shown here is derived from an EMBL/GenBank/DDBJ whole genome shotgun (WGS) entry which is preliminary data.</text>
</comment>
<evidence type="ECO:0000313" key="2">
    <source>
        <dbReference type="EMBL" id="KAG7356738.1"/>
    </source>
</evidence>
<gene>
    <name evidence="2" type="ORF">IV203_001424</name>
</gene>
<protein>
    <submittedName>
        <fullName evidence="2">Uncharacterized protein</fullName>
    </submittedName>
</protein>
<dbReference type="OrthoDB" id="38514at2759"/>
<sequence length="313" mass="34404">MKLLSSALLLQAVTAFVPGSSHHRTPLSRTPSHVKHSVGISLGSTSDDDVIAPLETTSRRNFIAVVPTAAWMVALGVSTTSSPSAAVAATGASDGNLPDLPRDAVRSYLQYRIPLQIAADYYIFSLQSMVGDIEQWGDISQLFRVNNNKGQGQPSRIERDYNNPMKVLLLSFPPDVSEEMRTAQFRFEKAMNTISKATSGYKKDLPVEIDSKSIEQAKQGWEEGRLALNEFFALINAEVGMSELKPIPSPGPNQAKEYGRSARRFNELQKKTKLCQNRGGPALSQAWGQLMVSGYLQDSCGIPDLEDYFYQKA</sequence>
<evidence type="ECO:0000256" key="1">
    <source>
        <dbReference type="SAM" id="SignalP"/>
    </source>
</evidence>
<feature type="chain" id="PRO_5039954668" evidence="1">
    <location>
        <begin position="16"/>
        <end position="313"/>
    </location>
</feature>
<name>A0A9K3L796_9STRA</name>
<dbReference type="Proteomes" id="UP000693970">
    <property type="component" value="Unassembled WGS sequence"/>
</dbReference>
<dbReference type="AlphaFoldDB" id="A0A9K3L796"/>
<proteinExistence type="predicted"/>
<dbReference type="EMBL" id="JAGRRH010000015">
    <property type="protein sequence ID" value="KAG7356738.1"/>
    <property type="molecule type" value="Genomic_DNA"/>
</dbReference>
<evidence type="ECO:0000313" key="3">
    <source>
        <dbReference type="Proteomes" id="UP000693970"/>
    </source>
</evidence>
<feature type="signal peptide" evidence="1">
    <location>
        <begin position="1"/>
        <end position="15"/>
    </location>
</feature>
<accession>A0A9K3L796</accession>